<feature type="transmembrane region" description="Helical" evidence="1">
    <location>
        <begin position="47"/>
        <end position="67"/>
    </location>
</feature>
<evidence type="ECO:0000256" key="1">
    <source>
        <dbReference type="SAM" id="Phobius"/>
    </source>
</evidence>
<keyword evidence="3" id="KW-1185">Reference proteome</keyword>
<comment type="caution">
    <text evidence="2">The sequence shown here is derived from an EMBL/GenBank/DDBJ whole genome shotgun (WGS) entry which is preliminary data.</text>
</comment>
<organism evidence="2 3">
    <name type="scientific">Psophocarpus tetragonolobus</name>
    <name type="common">Winged bean</name>
    <name type="synonym">Dolichos tetragonolobus</name>
    <dbReference type="NCBI Taxonomy" id="3891"/>
    <lineage>
        <taxon>Eukaryota</taxon>
        <taxon>Viridiplantae</taxon>
        <taxon>Streptophyta</taxon>
        <taxon>Embryophyta</taxon>
        <taxon>Tracheophyta</taxon>
        <taxon>Spermatophyta</taxon>
        <taxon>Magnoliopsida</taxon>
        <taxon>eudicotyledons</taxon>
        <taxon>Gunneridae</taxon>
        <taxon>Pentapetalae</taxon>
        <taxon>rosids</taxon>
        <taxon>fabids</taxon>
        <taxon>Fabales</taxon>
        <taxon>Fabaceae</taxon>
        <taxon>Papilionoideae</taxon>
        <taxon>50 kb inversion clade</taxon>
        <taxon>NPAAA clade</taxon>
        <taxon>indigoferoid/millettioid clade</taxon>
        <taxon>Phaseoleae</taxon>
        <taxon>Psophocarpus</taxon>
    </lineage>
</organism>
<reference evidence="2 3" key="1">
    <citation type="submission" date="2024-01" db="EMBL/GenBank/DDBJ databases">
        <title>The genomes of 5 underutilized Papilionoideae crops provide insights into root nodulation and disease resistanc.</title>
        <authorList>
            <person name="Jiang F."/>
        </authorList>
    </citation>
    <scope>NUCLEOTIDE SEQUENCE [LARGE SCALE GENOMIC DNA]</scope>
    <source>
        <strain evidence="2">DUOXIRENSHENG_FW03</strain>
        <tissue evidence="2">Leaves</tissue>
    </source>
</reference>
<evidence type="ECO:0000313" key="2">
    <source>
        <dbReference type="EMBL" id="KAK7390661.1"/>
    </source>
</evidence>
<keyword evidence="1" id="KW-1133">Transmembrane helix</keyword>
<proteinExistence type="predicted"/>
<feature type="transmembrane region" description="Helical" evidence="1">
    <location>
        <begin position="7"/>
        <end position="27"/>
    </location>
</feature>
<keyword evidence="1" id="KW-0472">Membrane</keyword>
<dbReference type="Proteomes" id="UP001386955">
    <property type="component" value="Unassembled WGS sequence"/>
</dbReference>
<keyword evidence="1" id="KW-0812">Transmembrane</keyword>
<evidence type="ECO:0000313" key="3">
    <source>
        <dbReference type="Proteomes" id="UP001386955"/>
    </source>
</evidence>
<sequence>MSSVIHLLFLKTVVDPVALIHFTLYWVVPSSLVSKSLSLSAFPSGTVLALILCSLFCSVFACKFLSLPFSKVELGGEDCMGFAVFMLFNFVLSLFLSRMPFEFCVLSQSVSLFSLS</sequence>
<dbReference type="AlphaFoldDB" id="A0AAN9XFX3"/>
<accession>A0AAN9XFX3</accession>
<gene>
    <name evidence="2" type="ORF">VNO78_26019</name>
</gene>
<dbReference type="EMBL" id="JAYMYS010000006">
    <property type="protein sequence ID" value="KAK7390661.1"/>
    <property type="molecule type" value="Genomic_DNA"/>
</dbReference>
<protein>
    <submittedName>
        <fullName evidence="2">Uncharacterized protein</fullName>
    </submittedName>
</protein>
<feature type="transmembrane region" description="Helical" evidence="1">
    <location>
        <begin position="79"/>
        <end position="97"/>
    </location>
</feature>
<name>A0AAN9XFX3_PSOTE</name>